<dbReference type="PATRIC" id="fig|480.237.peg.384"/>
<evidence type="ECO:0000313" key="2">
    <source>
        <dbReference type="Proteomes" id="UP000078228"/>
    </source>
</evidence>
<comment type="caution">
    <text evidence="1">The sequence shown here is derived from an EMBL/GenBank/DDBJ whole genome shotgun (WGS) entry which is preliminary data.</text>
</comment>
<evidence type="ECO:0000313" key="1">
    <source>
        <dbReference type="EMBL" id="OAU94444.1"/>
    </source>
</evidence>
<dbReference type="RefSeq" id="WP_064611460.1">
    <property type="nucleotide sequence ID" value="NZ_LXHB01000098.1"/>
</dbReference>
<protein>
    <submittedName>
        <fullName evidence="1">Uncharacterized protein</fullName>
    </submittedName>
</protein>
<gene>
    <name evidence="1" type="ORF">AO384_1801</name>
</gene>
<dbReference type="AlphaFoldDB" id="A0A198UDH8"/>
<name>A0A198UDH8_MORCA</name>
<dbReference type="eggNOG" id="ENOG502ZD41">
    <property type="taxonomic scope" value="Bacteria"/>
</dbReference>
<reference evidence="1 2" key="1">
    <citation type="journal article" date="2016" name="Genome Biol. Evol.">
        <title>Comparative Genomic Analyses of the Moraxella catarrhalis Serosensitive and Seroresistant Lineages Demonstrate Their Independent Evolution.</title>
        <authorList>
            <person name="Earl J.P."/>
            <person name="de Vries S.P."/>
            <person name="Ahmed A."/>
            <person name="Powell E."/>
            <person name="Schultz M.P."/>
            <person name="Hermans P.W."/>
            <person name="Hill D.J."/>
            <person name="Zhou Z."/>
            <person name="Constantinidou C.I."/>
            <person name="Hu F.Z."/>
            <person name="Bootsma H.J."/>
            <person name="Ehrlich G.D."/>
        </authorList>
    </citation>
    <scope>NUCLEOTIDE SEQUENCE [LARGE SCALE GENOMIC DNA]</scope>
    <source>
        <strain evidence="1 2">Z7542</strain>
    </source>
</reference>
<dbReference type="OrthoDB" id="6658193at2"/>
<sequence length="101" mass="11423">MKFLIHINTDSELISYEAIALALTLATFDHDIQIELGEKVLVLLNNTKSRIYGMIQSLALYDLPKAYHNFQAVDALDKVIQLSLQSGSLALDDYDSKLYFK</sequence>
<organism evidence="1 2">
    <name type="scientific">Moraxella catarrhalis</name>
    <name type="common">Branhamella catarrhalis</name>
    <dbReference type="NCBI Taxonomy" id="480"/>
    <lineage>
        <taxon>Bacteria</taxon>
        <taxon>Pseudomonadati</taxon>
        <taxon>Pseudomonadota</taxon>
        <taxon>Gammaproteobacteria</taxon>
        <taxon>Moraxellales</taxon>
        <taxon>Moraxellaceae</taxon>
        <taxon>Moraxella</taxon>
    </lineage>
</organism>
<dbReference type="Proteomes" id="UP000078228">
    <property type="component" value="Unassembled WGS sequence"/>
</dbReference>
<keyword evidence="2" id="KW-1185">Reference proteome</keyword>
<dbReference type="EMBL" id="LXHC01000028">
    <property type="protein sequence ID" value="OAU94444.1"/>
    <property type="molecule type" value="Genomic_DNA"/>
</dbReference>
<proteinExistence type="predicted"/>
<accession>A0A198UDH8</accession>